<organism evidence="1 2">
    <name type="scientific">Sistotremastrum niveocremeum HHB9708</name>
    <dbReference type="NCBI Taxonomy" id="1314777"/>
    <lineage>
        <taxon>Eukaryota</taxon>
        <taxon>Fungi</taxon>
        <taxon>Dikarya</taxon>
        <taxon>Basidiomycota</taxon>
        <taxon>Agaricomycotina</taxon>
        <taxon>Agaricomycetes</taxon>
        <taxon>Sistotremastrales</taxon>
        <taxon>Sistotremastraceae</taxon>
        <taxon>Sertulicium</taxon>
        <taxon>Sertulicium niveocremeum</taxon>
    </lineage>
</organism>
<keyword evidence="2" id="KW-1185">Reference proteome</keyword>
<reference evidence="1 2" key="1">
    <citation type="journal article" date="2016" name="Mol. Biol. Evol.">
        <title>Comparative Genomics of Early-Diverging Mushroom-Forming Fungi Provides Insights into the Origins of Lignocellulose Decay Capabilities.</title>
        <authorList>
            <person name="Nagy L.G."/>
            <person name="Riley R."/>
            <person name="Tritt A."/>
            <person name="Adam C."/>
            <person name="Daum C."/>
            <person name="Floudas D."/>
            <person name="Sun H."/>
            <person name="Yadav J.S."/>
            <person name="Pangilinan J."/>
            <person name="Larsson K.H."/>
            <person name="Matsuura K."/>
            <person name="Barry K."/>
            <person name="Labutti K."/>
            <person name="Kuo R."/>
            <person name="Ohm R.A."/>
            <person name="Bhattacharya S.S."/>
            <person name="Shirouzu T."/>
            <person name="Yoshinaga Y."/>
            <person name="Martin F.M."/>
            <person name="Grigoriev I.V."/>
            <person name="Hibbett D.S."/>
        </authorList>
    </citation>
    <scope>NUCLEOTIDE SEQUENCE [LARGE SCALE GENOMIC DNA]</scope>
    <source>
        <strain evidence="1 2">HHB9708</strain>
    </source>
</reference>
<gene>
    <name evidence="1" type="ORF">SISNIDRAFT_552537</name>
</gene>
<name>A0A164PDT2_9AGAM</name>
<sequence length="474" mass="53908">MSFDSMNLEMCDRIIQDLEIDSICPSTPARPRLKRILALMQLNSTFRRAALRRHSLWSTIYLEWRSDVVQNFLENARRNRTHPDLTVFLDTRASGTSDKRKKHERWAKFLKEEMAIIRVLGVKIAVKQSSSALAAALSETAAPRLITFELDLDEKQTNNANIHRLFANNAPNMTAIHLHAATPFLELPNSLSLTEMAYRVTPRNVSGLFEMLRKTPRLAYLSLKGARTWDDSPLPVHNLVVEPVLLPACTSLYIRDLNALRTRYILSHIDLPIVSHLDVHERIVEHDNDLLATIFDTLPRLPKNPHLRPRDWLFLGIRSNLIVVQIDGYRFRTDWNGFRFKHLTDVVGAHTLIAHVVDVVIAPANTLLLQPSNLHIENSITIPESDGLFMGLDYLGVLMDQIFKVYPSVRRLTLSGNTNPITQSLHGTHSHSLPNLSLVKIEPSRRGNLIGTHDAASLEMLKTTRHIEIKNNQL</sequence>
<evidence type="ECO:0000313" key="1">
    <source>
        <dbReference type="EMBL" id="KZS88628.1"/>
    </source>
</evidence>
<dbReference type="OrthoDB" id="2269034at2759"/>
<dbReference type="EMBL" id="KV419435">
    <property type="protein sequence ID" value="KZS88628.1"/>
    <property type="molecule type" value="Genomic_DNA"/>
</dbReference>
<dbReference type="AlphaFoldDB" id="A0A164PDT2"/>
<dbReference type="Proteomes" id="UP000076722">
    <property type="component" value="Unassembled WGS sequence"/>
</dbReference>
<accession>A0A164PDT2</accession>
<evidence type="ECO:0000313" key="2">
    <source>
        <dbReference type="Proteomes" id="UP000076722"/>
    </source>
</evidence>
<proteinExistence type="predicted"/>
<evidence type="ECO:0008006" key="3">
    <source>
        <dbReference type="Google" id="ProtNLM"/>
    </source>
</evidence>
<protein>
    <recommendedName>
        <fullName evidence="3">F-box domain-containing protein</fullName>
    </recommendedName>
</protein>